<sequence length="413" mass="45730">MAQATQSTQPNVSSCVLSIVASFASGLDVFKKFRELQGKKRTSRKNASLDDEEVRLAKSLRQGPEDIGREYQRSIISVGGHFAQGDLIAQTSLAEVLLKLNTGLVSVINAFLSRNKHDTKLDCQSLTSLSERSRGDTCNALRQLYRRMVHQSTSIPRAIRSTDGDRKQLDAQSRSVALTDRRSRKPAASPKRTRVRGPMLARVVIADSSEPSEVAMVRPGERKKKRSSSGISSMAQSCSSLALPAPLPTPPPQYTAVAPSIRPQHHRPSTRLEKHLPQQKTSSTDVGTMPGRSRPDALRATRSTPRLEHIVQEYSDQLPAIPATVPLPSVKPIEPRRRLHKTTPTMYSIASDSTKLGEIPLHKWSEPVDFDAMSLVNKEAMMNGWPVLDGDLTEQRKKRGGLLRLFRRKQSNS</sequence>
<dbReference type="OrthoDB" id="5226911at2759"/>
<proteinExistence type="predicted"/>
<gene>
    <name evidence="2" type="ORF">AC579_5050</name>
</gene>
<evidence type="ECO:0000256" key="1">
    <source>
        <dbReference type="SAM" id="MobiDB-lite"/>
    </source>
</evidence>
<feature type="compositionally biased region" description="Basic and acidic residues" evidence="1">
    <location>
        <begin position="160"/>
        <end position="169"/>
    </location>
</feature>
<feature type="compositionally biased region" description="Polar residues" evidence="1">
    <location>
        <begin position="230"/>
        <end position="240"/>
    </location>
</feature>
<name>A0A139GUD7_9PEZI</name>
<comment type="caution">
    <text evidence="2">The sequence shown here is derived from an EMBL/GenBank/DDBJ whole genome shotgun (WGS) entry which is preliminary data.</text>
</comment>
<accession>A0A139GUD7</accession>
<dbReference type="EMBL" id="LFZO01001083">
    <property type="protein sequence ID" value="KXS93798.1"/>
    <property type="molecule type" value="Genomic_DNA"/>
</dbReference>
<keyword evidence="3" id="KW-1185">Reference proteome</keyword>
<dbReference type="STRING" id="113226.A0A139GUD7"/>
<feature type="region of interest" description="Disordered" evidence="1">
    <location>
        <begin position="152"/>
        <end position="298"/>
    </location>
</feature>
<dbReference type="Proteomes" id="UP000073492">
    <property type="component" value="Unassembled WGS sequence"/>
</dbReference>
<reference evidence="2 3" key="1">
    <citation type="submission" date="2015-07" db="EMBL/GenBank/DDBJ databases">
        <title>Comparative genomics of the Sigatoka disease complex on banana suggests a link between parallel evolutionary changes in Pseudocercospora fijiensis and Pseudocercospora eumusae and increased virulence on the banana host.</title>
        <authorList>
            <person name="Chang T.-C."/>
            <person name="Salvucci A."/>
            <person name="Crous P.W."/>
            <person name="Stergiopoulos I."/>
        </authorList>
    </citation>
    <scope>NUCLEOTIDE SEQUENCE [LARGE SCALE GENOMIC DNA]</scope>
    <source>
        <strain evidence="2 3">CBS 116634</strain>
    </source>
</reference>
<dbReference type="AlphaFoldDB" id="A0A139GUD7"/>
<evidence type="ECO:0000313" key="2">
    <source>
        <dbReference type="EMBL" id="KXS93798.1"/>
    </source>
</evidence>
<organism evidence="2 3">
    <name type="scientific">Pseudocercospora musae</name>
    <dbReference type="NCBI Taxonomy" id="113226"/>
    <lineage>
        <taxon>Eukaryota</taxon>
        <taxon>Fungi</taxon>
        <taxon>Dikarya</taxon>
        <taxon>Ascomycota</taxon>
        <taxon>Pezizomycotina</taxon>
        <taxon>Dothideomycetes</taxon>
        <taxon>Dothideomycetidae</taxon>
        <taxon>Mycosphaerellales</taxon>
        <taxon>Mycosphaerellaceae</taxon>
        <taxon>Pseudocercospora</taxon>
    </lineage>
</organism>
<evidence type="ECO:0000313" key="3">
    <source>
        <dbReference type="Proteomes" id="UP000073492"/>
    </source>
</evidence>
<protein>
    <submittedName>
        <fullName evidence="2">Uncharacterized protein</fullName>
    </submittedName>
</protein>